<comment type="subunit">
    <text evidence="6">Part of the 50S ribosomal subunit. Contacts protein L29, and trigger factor when it is bound to the ribosome.</text>
</comment>
<comment type="similarity">
    <text evidence="1 6 7">Belongs to the universal ribosomal protein uL23 family.</text>
</comment>
<reference evidence="8 9" key="1">
    <citation type="submission" date="2019-09" db="EMBL/GenBank/DDBJ databases">
        <authorList>
            <person name="Cremers G."/>
        </authorList>
    </citation>
    <scope>NUCLEOTIDE SEQUENCE [LARGE SCALE GENOMIC DNA]</scope>
    <source>
        <strain evidence="8">4A</strain>
    </source>
</reference>
<dbReference type="PROSITE" id="PS00050">
    <property type="entry name" value="RIBOSOMAL_L23"/>
    <property type="match status" value="1"/>
</dbReference>
<dbReference type="HAMAP" id="MF_01369_B">
    <property type="entry name" value="Ribosomal_uL23_B"/>
    <property type="match status" value="1"/>
</dbReference>
<protein>
    <recommendedName>
        <fullName evidence="6">Large ribosomal subunit protein uL23</fullName>
    </recommendedName>
</protein>
<dbReference type="InterPro" id="IPR012678">
    <property type="entry name" value="Ribosomal_uL23/eL15/eS24_sf"/>
</dbReference>
<dbReference type="InterPro" id="IPR001014">
    <property type="entry name" value="Ribosomal_uL23_CS"/>
</dbReference>
<keyword evidence="5 6" id="KW-0687">Ribonucleoprotein</keyword>
<proteinExistence type="inferred from homology"/>
<dbReference type="GO" id="GO:0005840">
    <property type="term" value="C:ribosome"/>
    <property type="evidence" value="ECO:0007669"/>
    <property type="project" value="UniProtKB-KW"/>
</dbReference>
<evidence type="ECO:0000313" key="8">
    <source>
        <dbReference type="EMBL" id="VVM06702.1"/>
    </source>
</evidence>
<dbReference type="GO" id="GO:0006412">
    <property type="term" value="P:translation"/>
    <property type="evidence" value="ECO:0007669"/>
    <property type="project" value="UniProtKB-UniRule"/>
</dbReference>
<dbReference type="Gene3D" id="3.30.70.330">
    <property type="match status" value="1"/>
</dbReference>
<dbReference type="GO" id="GO:0003735">
    <property type="term" value="F:structural constituent of ribosome"/>
    <property type="evidence" value="ECO:0007669"/>
    <property type="project" value="InterPro"/>
</dbReference>
<keyword evidence="2 6" id="KW-0699">rRNA-binding</keyword>
<evidence type="ECO:0000256" key="2">
    <source>
        <dbReference type="ARBA" id="ARBA00022730"/>
    </source>
</evidence>
<comment type="function">
    <text evidence="6">One of the early assembly proteins it binds 23S rRNA. One of the proteins that surrounds the polypeptide exit tunnel on the outside of the ribosome. Forms the main docking site for trigger factor binding to the ribosome.</text>
</comment>
<evidence type="ECO:0000256" key="3">
    <source>
        <dbReference type="ARBA" id="ARBA00022884"/>
    </source>
</evidence>
<dbReference type="Proteomes" id="UP000334923">
    <property type="component" value="Unassembled WGS sequence"/>
</dbReference>
<evidence type="ECO:0000256" key="7">
    <source>
        <dbReference type="RuleBase" id="RU003934"/>
    </source>
</evidence>
<dbReference type="GO" id="GO:0019843">
    <property type="term" value="F:rRNA binding"/>
    <property type="evidence" value="ECO:0007669"/>
    <property type="project" value="UniProtKB-UniRule"/>
</dbReference>
<keyword evidence="4 6" id="KW-0689">Ribosomal protein</keyword>
<dbReference type="NCBIfam" id="NF004363">
    <property type="entry name" value="PRK05738.2-4"/>
    <property type="match status" value="1"/>
</dbReference>
<dbReference type="PANTHER" id="PTHR11620">
    <property type="entry name" value="60S RIBOSOMAL PROTEIN L23A"/>
    <property type="match status" value="1"/>
</dbReference>
<dbReference type="SUPFAM" id="SSF54189">
    <property type="entry name" value="Ribosomal proteins S24e, L23 and L15e"/>
    <property type="match status" value="1"/>
</dbReference>
<dbReference type="InterPro" id="IPR013025">
    <property type="entry name" value="Ribosomal_uL23-like"/>
</dbReference>
<dbReference type="EMBL" id="CABFVA020000073">
    <property type="protein sequence ID" value="VVM06702.1"/>
    <property type="molecule type" value="Genomic_DNA"/>
</dbReference>
<evidence type="ECO:0000313" key="9">
    <source>
        <dbReference type="Proteomes" id="UP000334923"/>
    </source>
</evidence>
<dbReference type="RefSeq" id="WP_142660214.1">
    <property type="nucleotide sequence ID" value="NZ_CABFVA020000073.1"/>
</dbReference>
<evidence type="ECO:0000256" key="4">
    <source>
        <dbReference type="ARBA" id="ARBA00022980"/>
    </source>
</evidence>
<dbReference type="InterPro" id="IPR012677">
    <property type="entry name" value="Nucleotide-bd_a/b_plait_sf"/>
</dbReference>
<dbReference type="AlphaFoldDB" id="A0A5E6MAW8"/>
<dbReference type="OrthoDB" id="9793353at2"/>
<name>A0A5E6MAW8_9BACT</name>
<dbReference type="Pfam" id="PF00276">
    <property type="entry name" value="Ribosomal_L23"/>
    <property type="match status" value="1"/>
</dbReference>
<dbReference type="GO" id="GO:1990904">
    <property type="term" value="C:ribonucleoprotein complex"/>
    <property type="evidence" value="ECO:0007669"/>
    <property type="project" value="UniProtKB-KW"/>
</dbReference>
<keyword evidence="3 6" id="KW-0694">RNA-binding</keyword>
<evidence type="ECO:0000256" key="1">
    <source>
        <dbReference type="ARBA" id="ARBA00006700"/>
    </source>
</evidence>
<sequence length="95" mass="10867">MRDHRMILRHIWMTEKATILGEKQNQYVFEVARDATKHEIRKAVEKAFSKKVIAVNTLRTRGKVRRGRVGRIGKSSARKKAIVTLAPGEKLDLTA</sequence>
<evidence type="ECO:0000256" key="5">
    <source>
        <dbReference type="ARBA" id="ARBA00023274"/>
    </source>
</evidence>
<evidence type="ECO:0000256" key="6">
    <source>
        <dbReference type="HAMAP-Rule" id="MF_01369"/>
    </source>
</evidence>
<organism evidence="8 9">
    <name type="scientific">Methylacidimicrobium tartarophylax</name>
    <dbReference type="NCBI Taxonomy" id="1041768"/>
    <lineage>
        <taxon>Bacteria</taxon>
        <taxon>Pseudomonadati</taxon>
        <taxon>Verrucomicrobiota</taxon>
        <taxon>Methylacidimicrobium</taxon>
    </lineage>
</organism>
<accession>A0A5E6MAW8</accession>
<gene>
    <name evidence="6 8" type="primary">rplW</name>
    <name evidence="8" type="ORF">MAMT_01363</name>
</gene>
<keyword evidence="9" id="KW-1185">Reference proteome</keyword>